<keyword evidence="2" id="KW-0479">Metal-binding</keyword>
<comment type="cofactor">
    <cofactor evidence="2">
        <name>Fe(2+)</name>
        <dbReference type="ChEBI" id="CHEBI:29033"/>
    </cofactor>
    <text evidence="2">Binds 1 Fe(2+) ion.</text>
</comment>
<dbReference type="GO" id="GO:0046872">
    <property type="term" value="F:metal ion binding"/>
    <property type="evidence" value="ECO:0007669"/>
    <property type="project" value="UniProtKB-KW"/>
</dbReference>
<dbReference type="SUPFAM" id="SSF56420">
    <property type="entry name" value="Peptide deformylase"/>
    <property type="match status" value="1"/>
</dbReference>
<dbReference type="PRINTS" id="PR01576">
    <property type="entry name" value="PDEFORMYLASE"/>
</dbReference>
<accession>A0A2M6WA74</accession>
<dbReference type="GO" id="GO:0042586">
    <property type="term" value="F:peptide deformylase activity"/>
    <property type="evidence" value="ECO:0007669"/>
    <property type="project" value="UniProtKB-UniRule"/>
</dbReference>
<evidence type="ECO:0000256" key="1">
    <source>
        <dbReference type="ARBA" id="ARBA00010759"/>
    </source>
</evidence>
<dbReference type="Pfam" id="PF01327">
    <property type="entry name" value="Pep_deformylase"/>
    <property type="match status" value="1"/>
</dbReference>
<dbReference type="EMBL" id="PFBP01000051">
    <property type="protein sequence ID" value="PIT89585.1"/>
    <property type="molecule type" value="Genomic_DNA"/>
</dbReference>
<gene>
    <name evidence="2 3" type="primary">def</name>
    <name evidence="3" type="ORF">COU23_03190</name>
</gene>
<feature type="active site" evidence="2">
    <location>
        <position position="134"/>
    </location>
</feature>
<sequence>MMLPIITHPNPILRQKARELTREDILNPKFKKLMADMAETMLKKDGFGLAAPQINQSIRLVTVNNNGEIAVFLNPKILKKSWRKNIAEEGCLSIPNVFLPIKRHSTITLEFLNLAGDKQILKTKDLLARVLQHEIDHLDGILFIDKAEKIN</sequence>
<dbReference type="NCBIfam" id="TIGR00079">
    <property type="entry name" value="pept_deformyl"/>
    <property type="match status" value="1"/>
</dbReference>
<keyword evidence="2" id="KW-0378">Hydrolase</keyword>
<evidence type="ECO:0000313" key="3">
    <source>
        <dbReference type="EMBL" id="PIT89585.1"/>
    </source>
</evidence>
<comment type="caution">
    <text evidence="3">The sequence shown here is derived from an EMBL/GenBank/DDBJ whole genome shotgun (WGS) entry which is preliminary data.</text>
</comment>
<organism evidence="3 4">
    <name type="scientific">Candidatus Kuenenbacteria bacterium CG10_big_fil_rev_8_21_14_0_10_36_11</name>
    <dbReference type="NCBI Taxonomy" id="1974618"/>
    <lineage>
        <taxon>Bacteria</taxon>
        <taxon>Candidatus Kueneniibacteriota</taxon>
    </lineage>
</organism>
<dbReference type="GO" id="GO:0006412">
    <property type="term" value="P:translation"/>
    <property type="evidence" value="ECO:0007669"/>
    <property type="project" value="UniProtKB-UniRule"/>
</dbReference>
<dbReference type="Gene3D" id="3.90.45.10">
    <property type="entry name" value="Peptide deformylase"/>
    <property type="match status" value="1"/>
</dbReference>
<dbReference type="PANTHER" id="PTHR10458:SF22">
    <property type="entry name" value="PEPTIDE DEFORMYLASE"/>
    <property type="match status" value="1"/>
</dbReference>
<keyword evidence="2" id="KW-0408">Iron</keyword>
<dbReference type="InterPro" id="IPR023635">
    <property type="entry name" value="Peptide_deformylase"/>
</dbReference>
<dbReference type="InterPro" id="IPR036821">
    <property type="entry name" value="Peptide_deformylase_sf"/>
</dbReference>
<evidence type="ECO:0000256" key="2">
    <source>
        <dbReference type="HAMAP-Rule" id="MF_00163"/>
    </source>
</evidence>
<dbReference type="EC" id="3.5.1.88" evidence="2"/>
<keyword evidence="2" id="KW-0648">Protein biosynthesis</keyword>
<comment type="similarity">
    <text evidence="1 2">Belongs to the polypeptide deformylase family.</text>
</comment>
<proteinExistence type="inferred from homology"/>
<dbReference type="Proteomes" id="UP000231464">
    <property type="component" value="Unassembled WGS sequence"/>
</dbReference>
<feature type="binding site" evidence="2">
    <location>
        <position position="91"/>
    </location>
    <ligand>
        <name>Fe cation</name>
        <dbReference type="ChEBI" id="CHEBI:24875"/>
    </ligand>
</feature>
<evidence type="ECO:0000313" key="4">
    <source>
        <dbReference type="Proteomes" id="UP000231464"/>
    </source>
</evidence>
<dbReference type="HAMAP" id="MF_00163">
    <property type="entry name" value="Pep_deformylase"/>
    <property type="match status" value="1"/>
</dbReference>
<feature type="binding site" evidence="2">
    <location>
        <position position="137"/>
    </location>
    <ligand>
        <name>Fe cation</name>
        <dbReference type="ChEBI" id="CHEBI:24875"/>
    </ligand>
</feature>
<reference evidence="4" key="1">
    <citation type="submission" date="2017-09" db="EMBL/GenBank/DDBJ databases">
        <title>Depth-based differentiation of microbial function through sediment-hosted aquifers and enrichment of novel symbionts in the deep terrestrial subsurface.</title>
        <authorList>
            <person name="Probst A.J."/>
            <person name="Ladd B."/>
            <person name="Jarett J.K."/>
            <person name="Geller-Mcgrath D.E."/>
            <person name="Sieber C.M.K."/>
            <person name="Emerson J.B."/>
            <person name="Anantharaman K."/>
            <person name="Thomas B.C."/>
            <person name="Malmstrom R."/>
            <person name="Stieglmeier M."/>
            <person name="Klingl A."/>
            <person name="Woyke T."/>
            <person name="Ryan C.M."/>
            <person name="Banfield J.F."/>
        </authorList>
    </citation>
    <scope>NUCLEOTIDE SEQUENCE [LARGE SCALE GENOMIC DNA]</scope>
</reference>
<dbReference type="PANTHER" id="PTHR10458">
    <property type="entry name" value="PEPTIDE DEFORMYLASE"/>
    <property type="match status" value="1"/>
</dbReference>
<dbReference type="CDD" id="cd00487">
    <property type="entry name" value="Pep_deformylase"/>
    <property type="match status" value="1"/>
</dbReference>
<comment type="function">
    <text evidence="2">Removes the formyl group from the N-terminal Met of newly synthesized proteins. Requires at least a dipeptide for an efficient rate of reaction. N-terminal L-methionine is a prerequisite for activity but the enzyme has broad specificity at other positions.</text>
</comment>
<dbReference type="AlphaFoldDB" id="A0A2M6WA74"/>
<protein>
    <recommendedName>
        <fullName evidence="2">Peptide deformylase</fullName>
        <shortName evidence="2">PDF</shortName>
        <ecNumber evidence="2">3.5.1.88</ecNumber>
    </recommendedName>
    <alternativeName>
        <fullName evidence="2">Polypeptide deformylase</fullName>
    </alternativeName>
</protein>
<dbReference type="NCBIfam" id="NF001159">
    <property type="entry name" value="PRK00150.1-3"/>
    <property type="match status" value="1"/>
</dbReference>
<dbReference type="PIRSF" id="PIRSF004749">
    <property type="entry name" value="Pep_def"/>
    <property type="match status" value="1"/>
</dbReference>
<comment type="catalytic activity">
    <reaction evidence="2">
        <text>N-terminal N-formyl-L-methionyl-[peptide] + H2O = N-terminal L-methionyl-[peptide] + formate</text>
        <dbReference type="Rhea" id="RHEA:24420"/>
        <dbReference type="Rhea" id="RHEA-COMP:10639"/>
        <dbReference type="Rhea" id="RHEA-COMP:10640"/>
        <dbReference type="ChEBI" id="CHEBI:15377"/>
        <dbReference type="ChEBI" id="CHEBI:15740"/>
        <dbReference type="ChEBI" id="CHEBI:49298"/>
        <dbReference type="ChEBI" id="CHEBI:64731"/>
        <dbReference type="EC" id="3.5.1.88"/>
    </reaction>
</comment>
<feature type="binding site" evidence="2">
    <location>
        <position position="133"/>
    </location>
    <ligand>
        <name>Fe cation</name>
        <dbReference type="ChEBI" id="CHEBI:24875"/>
    </ligand>
</feature>
<name>A0A2M6WA74_9BACT</name>